<dbReference type="EMBL" id="AP014854">
    <property type="protein sequence ID" value="BAS00264.1"/>
    <property type="molecule type" value="Genomic_DNA"/>
</dbReference>
<dbReference type="PANTHER" id="PTHR30069">
    <property type="entry name" value="TONB-DEPENDENT OUTER MEMBRANE RECEPTOR"/>
    <property type="match status" value="1"/>
</dbReference>
<dbReference type="EMBL" id="LN907867">
    <property type="protein sequence ID" value="CUU42495.1"/>
    <property type="molecule type" value="Genomic_DNA"/>
</dbReference>
<dbReference type="RefSeq" id="WP_055037539.1">
    <property type="nucleotide sequence ID" value="NZ_AP014854.2"/>
</dbReference>
<dbReference type="InterPro" id="IPR012910">
    <property type="entry name" value="Plug_dom"/>
</dbReference>
<reference evidence="13" key="2">
    <citation type="submission" date="2015-11" db="EMBL/GenBank/DDBJ databases">
        <authorList>
            <person name="Zhang Y."/>
            <person name="Guo Z."/>
        </authorList>
    </citation>
    <scope>NUCLEOTIDE SEQUENCE</scope>
    <source>
        <strain evidence="13">1</strain>
    </source>
</reference>
<evidence type="ECO:0000256" key="2">
    <source>
        <dbReference type="ARBA" id="ARBA00022448"/>
    </source>
</evidence>
<organism evidence="13 14">
    <name type="scientific">Blastochloris viridis</name>
    <name type="common">Rhodopseudomonas viridis</name>
    <dbReference type="NCBI Taxonomy" id="1079"/>
    <lineage>
        <taxon>Bacteria</taxon>
        <taxon>Pseudomonadati</taxon>
        <taxon>Pseudomonadota</taxon>
        <taxon>Alphaproteobacteria</taxon>
        <taxon>Hyphomicrobiales</taxon>
        <taxon>Blastochloridaceae</taxon>
        <taxon>Blastochloris</taxon>
    </lineage>
</organism>
<evidence type="ECO:0000256" key="8">
    <source>
        <dbReference type="RuleBase" id="RU003357"/>
    </source>
</evidence>
<dbReference type="PANTHER" id="PTHR30069:SF49">
    <property type="entry name" value="OUTER MEMBRANE PROTEIN C"/>
    <property type="match status" value="1"/>
</dbReference>
<sequence>MSNRPILRRALCATTALVPIVSAIALPSAAWSQSASLPAIVVHPSTAQTSSSGTADATTLASTTLSDDDLAALRLSTGDTATLLTDVAGVSVYSAGGVSSLPVVNGLADDRVGITVGGAPLTSACGNHMNPILSYVDPSTVAKITVQGGVSPVSAGGDAIAGTVVVESAPPRFAAANEALFKTASVSTFYRSVNNAIGVAGSATVATANLSLSYLGGWERGGNYKAGGDRTIKSTAYETQNHALELAGRGDGQQVTLKVAGQFIPYQAFPNQYMDMVENTGLSVNARYEGDLSWGQLDARLYASQIRHDMDKIHPDKSGAMPMSTDGADTGWSVKATIPTSTRDVIRIGNELQHTTLDDWWPPVAGSSMMSPNTYWNINGGERTRLGTFAEWEAKWTPQWTTLVGVRNDTVWMDTGDVQAYGTSAMNADVKAAAAFNAADRARTDVNFDATALVRYEHDARTAIELGYARKTRSPNLYERYAWGQGSMAMSMIGWFGDGNGYVGNLDLDPEIAHTVSATLRWRDAVRADGQSAWEIKLTPYYSYVENFIDVDRCSVNTAMMAACTAANRTATTGFVYLTFANHDAELYGANLSGHIEAWNSPEYGRGVIKGTLGWVHGENLDTGDNLYHMLPINARLALEHAKGGWRNGIEVQMVSAKDDVSAVRNELATPAYALINLRTGYEWRNARLDLGIDNLLDQYYYLPLGGADLVDYRLNNRSQWGYALAGPGRSFNTRLTVTF</sequence>
<proteinExistence type="inferred from homology"/>
<comment type="similarity">
    <text evidence="8">Belongs to the TonB-dependent receptor family.</text>
</comment>
<dbReference type="GO" id="GO:0015344">
    <property type="term" value="F:siderophore uptake transmembrane transporter activity"/>
    <property type="evidence" value="ECO:0007669"/>
    <property type="project" value="TreeGrafter"/>
</dbReference>
<evidence type="ECO:0000256" key="5">
    <source>
        <dbReference type="ARBA" id="ARBA00023077"/>
    </source>
</evidence>
<feature type="domain" description="TonB-dependent receptor-like beta-barrel" evidence="10">
    <location>
        <begin position="239"/>
        <end position="696"/>
    </location>
</feature>
<feature type="domain" description="TonB-dependent receptor plug" evidence="11">
    <location>
        <begin position="58"/>
        <end position="163"/>
    </location>
</feature>
<dbReference type="InterPro" id="IPR000531">
    <property type="entry name" value="Beta-barrel_TonB"/>
</dbReference>
<keyword evidence="5 8" id="KW-0798">TonB box</keyword>
<dbReference type="OrthoDB" id="9760333at2"/>
<keyword evidence="6 8" id="KW-0472">Membrane</keyword>
<keyword evidence="3" id="KW-1134">Transmembrane beta strand</keyword>
<evidence type="ECO:0000256" key="6">
    <source>
        <dbReference type="ARBA" id="ARBA00023136"/>
    </source>
</evidence>
<dbReference type="Pfam" id="PF07715">
    <property type="entry name" value="Plug"/>
    <property type="match status" value="1"/>
</dbReference>
<keyword evidence="7" id="KW-0998">Cell outer membrane</keyword>
<evidence type="ECO:0000313" key="12">
    <source>
        <dbReference type="EMBL" id="BAS00264.1"/>
    </source>
</evidence>
<protein>
    <submittedName>
        <fullName evidence="12">TonB dependent receptor</fullName>
    </submittedName>
    <submittedName>
        <fullName evidence="13">TonB-dependent hemoglobin/transferrin/lactoferrin receptor family protein</fullName>
    </submittedName>
</protein>
<evidence type="ECO:0000313" key="14">
    <source>
        <dbReference type="Proteomes" id="UP000065734"/>
    </source>
</evidence>
<feature type="chain" id="PRO_5014229206" evidence="9">
    <location>
        <begin position="26"/>
        <end position="740"/>
    </location>
</feature>
<evidence type="ECO:0000256" key="1">
    <source>
        <dbReference type="ARBA" id="ARBA00004571"/>
    </source>
</evidence>
<keyword evidence="2" id="KW-0813">Transport</keyword>
<dbReference type="InterPro" id="IPR039426">
    <property type="entry name" value="TonB-dep_rcpt-like"/>
</dbReference>
<dbReference type="AlphaFoldDB" id="A0A0H5BQ32"/>
<dbReference type="InterPro" id="IPR037066">
    <property type="entry name" value="Plug_dom_sf"/>
</dbReference>
<reference evidence="14" key="3">
    <citation type="journal article" date="2016" name="Genome Announc.">
        <title>Revised genome sequence of the purple photosynthetic bacterium Blastochloris viridis.</title>
        <authorList>
            <person name="Liu L.N."/>
            <person name="Faulkner M."/>
            <person name="Liu X."/>
            <person name="Huang F."/>
            <person name="Darby A.C."/>
            <person name="Hall N."/>
        </authorList>
    </citation>
    <scope>NUCLEOTIDE SEQUENCE [LARGE SCALE GENOMIC DNA]</scope>
    <source>
        <strain evidence="14">ATCC 19567 / DSM 133 / F</strain>
    </source>
</reference>
<dbReference type="Gene3D" id="2.40.170.20">
    <property type="entry name" value="TonB-dependent receptor, beta-barrel domain"/>
    <property type="match status" value="1"/>
</dbReference>
<keyword evidence="9" id="KW-0732">Signal</keyword>
<name>A0A0H5BQ32_BLAVI</name>
<evidence type="ECO:0000256" key="7">
    <source>
        <dbReference type="ARBA" id="ARBA00023237"/>
    </source>
</evidence>
<dbReference type="GO" id="GO:0044718">
    <property type="term" value="P:siderophore transmembrane transport"/>
    <property type="evidence" value="ECO:0007669"/>
    <property type="project" value="TreeGrafter"/>
</dbReference>
<dbReference type="GO" id="GO:0009279">
    <property type="term" value="C:cell outer membrane"/>
    <property type="evidence" value="ECO:0007669"/>
    <property type="project" value="UniProtKB-SubCell"/>
</dbReference>
<evidence type="ECO:0000259" key="10">
    <source>
        <dbReference type="Pfam" id="PF00593"/>
    </source>
</evidence>
<dbReference type="Pfam" id="PF00593">
    <property type="entry name" value="TonB_dep_Rec_b-barrel"/>
    <property type="match status" value="1"/>
</dbReference>
<feature type="signal peptide" evidence="9">
    <location>
        <begin position="1"/>
        <end position="25"/>
    </location>
</feature>
<dbReference type="Proteomes" id="UP000065734">
    <property type="component" value="Chromosome I"/>
</dbReference>
<dbReference type="PATRIC" id="fig|1079.6.peg.2139"/>
<dbReference type="InterPro" id="IPR036942">
    <property type="entry name" value="Beta-barrel_TonB_sf"/>
</dbReference>
<evidence type="ECO:0000313" key="13">
    <source>
        <dbReference type="EMBL" id="CUU42495.1"/>
    </source>
</evidence>
<dbReference type="KEGG" id="bvr:BVIR_2062"/>
<dbReference type="SUPFAM" id="SSF56935">
    <property type="entry name" value="Porins"/>
    <property type="match status" value="1"/>
</dbReference>
<gene>
    <name evidence="12" type="ORF">BV133_2670</name>
    <name evidence="13" type="ORF">BVIRIDIS_15070</name>
</gene>
<evidence type="ECO:0000256" key="3">
    <source>
        <dbReference type="ARBA" id="ARBA00022452"/>
    </source>
</evidence>
<evidence type="ECO:0000259" key="11">
    <source>
        <dbReference type="Pfam" id="PF07715"/>
    </source>
</evidence>
<keyword evidence="4" id="KW-0812">Transmembrane</keyword>
<comment type="subcellular location">
    <subcellularLocation>
        <location evidence="1">Cell outer membrane</location>
        <topology evidence="1">Multi-pass membrane protein</topology>
    </subcellularLocation>
</comment>
<dbReference type="Gene3D" id="2.170.130.10">
    <property type="entry name" value="TonB-dependent receptor, plug domain"/>
    <property type="match status" value="1"/>
</dbReference>
<evidence type="ECO:0000256" key="4">
    <source>
        <dbReference type="ARBA" id="ARBA00022692"/>
    </source>
</evidence>
<accession>A0A0H5BQ32</accession>
<evidence type="ECO:0000256" key="9">
    <source>
        <dbReference type="SAM" id="SignalP"/>
    </source>
</evidence>
<keyword evidence="14" id="KW-1185">Reference proteome</keyword>
<dbReference type="STRING" id="1079.BVIR_2062"/>
<keyword evidence="13" id="KW-0675">Receptor</keyword>
<reference evidence="12" key="1">
    <citation type="journal article" date="2015" name="Genome Announc.">
        <title>Complete Genome Sequence of the Bacteriochlorophyll b-Producing Photosynthetic Bacterium Blastochloris viridis.</title>
        <authorList>
            <person name="Tsukatani Y."/>
            <person name="Hirose Y."/>
            <person name="Harada J."/>
            <person name="Misawa N."/>
            <person name="Mori K."/>
            <person name="Inoue K."/>
            <person name="Tamiaki H."/>
        </authorList>
    </citation>
    <scope>NUCLEOTIDE SEQUENCE [LARGE SCALE GENOMIC DNA]</scope>
    <source>
        <strain evidence="12">DSM 133</strain>
    </source>
</reference>